<dbReference type="OrthoDB" id="2485090at2"/>
<dbReference type="AlphaFoldDB" id="A0A198A1B3"/>
<sequence>MKLHSHAYAAKTQVGNQHHQPATYSGYLGRGTVASKPLFSAGGIMHLQRTVGNRAVGGLLQRALTTKHQQNQSVISYMGQSTTIQRKLEINESEKTEKEVPADYDELKSKKIKGLTEDNFEQARSIVIGWTERDTVKSFKDMNTAFTAAVKQLEEFQDFKEERGNEEHEDNLLGFGFTQEEVWRIYDILGESGMYMEQSMATELQNFKKVHGWTGVDVCCSEMGYDSFETLLQGLKGKEFADYGTKMGGVAHLARIARGKQPDDVETLIKNLGAPLLATIPADVARLMIGEPTRQLAVAAHVGKMVPCLDSVARANLLFGLLAWESPANVATMLGFPGISLEDVGYMRTRSVNGGVLIGYLTEASEYGMSAADQKSTLNSHANDTLPNLKTFLQVLVENKADLNGAEISKLYKNGRATISYRETGHTAQERIEGGGFHIFTIKIGGANVDNEIHIHYNKGQNRFKEYSAAHIKPEAFGDIRHNIGHDLAVELIGGIT</sequence>
<dbReference type="Proteomes" id="UP000078454">
    <property type="component" value="Unassembled WGS sequence"/>
</dbReference>
<accession>A0A198A1B3</accession>
<name>A0A198A1B3_9BACL</name>
<evidence type="ECO:0000313" key="3">
    <source>
        <dbReference type="Proteomes" id="UP000078454"/>
    </source>
</evidence>
<protein>
    <submittedName>
        <fullName evidence="2">Uncharacterized protein</fullName>
    </submittedName>
</protein>
<reference evidence="2 3" key="1">
    <citation type="submission" date="2016-05" db="EMBL/GenBank/DDBJ databases">
        <title>Paenibacillus sp. 1ZS3-15 nov., isolated from the rhizosphere soil.</title>
        <authorList>
            <person name="Zhang X.X."/>
            <person name="Zhang J."/>
        </authorList>
    </citation>
    <scope>NUCLEOTIDE SEQUENCE [LARGE SCALE GENOMIC DNA]</scope>
    <source>
        <strain evidence="2 3">1ZS3-15</strain>
    </source>
</reference>
<evidence type="ECO:0000313" key="2">
    <source>
        <dbReference type="EMBL" id="OAS14806.1"/>
    </source>
</evidence>
<proteinExistence type="predicted"/>
<evidence type="ECO:0000256" key="1">
    <source>
        <dbReference type="SAM" id="MobiDB-lite"/>
    </source>
</evidence>
<dbReference type="EMBL" id="LYPB01000087">
    <property type="protein sequence ID" value="OAS14806.1"/>
    <property type="molecule type" value="Genomic_DNA"/>
</dbReference>
<dbReference type="RefSeq" id="WP_068668883.1">
    <property type="nucleotide sequence ID" value="NZ_LYPB01000087.1"/>
</dbReference>
<comment type="caution">
    <text evidence="2">The sequence shown here is derived from an EMBL/GenBank/DDBJ whole genome shotgun (WGS) entry which is preliminary data.</text>
</comment>
<keyword evidence="3" id="KW-1185">Reference proteome</keyword>
<organism evidence="2 3">
    <name type="scientific">Paenibacillus oryzisoli</name>
    <dbReference type="NCBI Taxonomy" id="1850517"/>
    <lineage>
        <taxon>Bacteria</taxon>
        <taxon>Bacillati</taxon>
        <taxon>Bacillota</taxon>
        <taxon>Bacilli</taxon>
        <taxon>Bacillales</taxon>
        <taxon>Paenibacillaceae</taxon>
        <taxon>Paenibacillus</taxon>
    </lineage>
</organism>
<feature type="region of interest" description="Disordered" evidence="1">
    <location>
        <begin position="1"/>
        <end position="21"/>
    </location>
</feature>
<gene>
    <name evidence="2" type="ORF">A8708_04705</name>
</gene>